<protein>
    <submittedName>
        <fullName evidence="1">Uncharacterized protein</fullName>
    </submittedName>
</protein>
<organism evidence="1">
    <name type="scientific">Cacopsylla melanoneura</name>
    <dbReference type="NCBI Taxonomy" id="428564"/>
    <lineage>
        <taxon>Eukaryota</taxon>
        <taxon>Metazoa</taxon>
        <taxon>Ecdysozoa</taxon>
        <taxon>Arthropoda</taxon>
        <taxon>Hexapoda</taxon>
        <taxon>Insecta</taxon>
        <taxon>Pterygota</taxon>
        <taxon>Neoptera</taxon>
        <taxon>Paraneoptera</taxon>
        <taxon>Hemiptera</taxon>
        <taxon>Sternorrhyncha</taxon>
        <taxon>Psylloidea</taxon>
        <taxon>Psyllidae</taxon>
        <taxon>Psyllinae</taxon>
        <taxon>Cacopsylla</taxon>
    </lineage>
</organism>
<dbReference type="EMBL" id="HBUF01577580">
    <property type="protein sequence ID" value="CAG6768886.1"/>
    <property type="molecule type" value="Transcribed_RNA"/>
</dbReference>
<evidence type="ECO:0000313" key="1">
    <source>
        <dbReference type="EMBL" id="CAG6768886.1"/>
    </source>
</evidence>
<sequence>MLNVHHLSFVHFLRIEVLFVRVSFEDINSNTSIQDAVIVRPIKRRHIEVKQFPIPRVQLKQKGLGVVIGERPVVEQEVTNCLEQEEQLPVYLHDHGLLVQILFCQREEQSWKKVQEIGQEVETECVFNGYQMG</sequence>
<accession>A0A8D9APE4</accession>
<reference evidence="1" key="1">
    <citation type="submission" date="2021-05" db="EMBL/GenBank/DDBJ databases">
        <authorList>
            <person name="Alioto T."/>
            <person name="Alioto T."/>
            <person name="Gomez Garrido J."/>
        </authorList>
    </citation>
    <scope>NUCLEOTIDE SEQUENCE</scope>
</reference>
<name>A0A8D9APE4_9HEMI</name>
<proteinExistence type="predicted"/>
<dbReference type="EMBL" id="HBUF01577579">
    <property type="protein sequence ID" value="CAG6768884.1"/>
    <property type="molecule type" value="Transcribed_RNA"/>
</dbReference>
<dbReference type="AlphaFoldDB" id="A0A8D9APE4"/>